<gene>
    <name evidence="2" type="ORF">PIB30_053545</name>
</gene>
<evidence type="ECO:0000259" key="1">
    <source>
        <dbReference type="Pfam" id="PF00931"/>
    </source>
</evidence>
<comment type="caution">
    <text evidence="2">The sequence shown here is derived from an EMBL/GenBank/DDBJ whole genome shotgun (WGS) entry which is preliminary data.</text>
</comment>
<name>A0ABU6XH22_9FABA</name>
<dbReference type="InterPro" id="IPR027417">
    <property type="entry name" value="P-loop_NTPase"/>
</dbReference>
<accession>A0ABU6XH22</accession>
<evidence type="ECO:0000313" key="2">
    <source>
        <dbReference type="EMBL" id="MED6197106.1"/>
    </source>
</evidence>
<dbReference type="Proteomes" id="UP001341840">
    <property type="component" value="Unassembled WGS sequence"/>
</dbReference>
<protein>
    <recommendedName>
        <fullName evidence="1">NB-ARC domain-containing protein</fullName>
    </recommendedName>
</protein>
<feature type="domain" description="NB-ARC" evidence="1">
    <location>
        <begin position="78"/>
        <end position="131"/>
    </location>
</feature>
<dbReference type="Pfam" id="PF00931">
    <property type="entry name" value="NB-ARC"/>
    <property type="match status" value="1"/>
</dbReference>
<dbReference type="Gene3D" id="3.40.50.300">
    <property type="entry name" value="P-loop containing nucleotide triphosphate hydrolases"/>
    <property type="match status" value="1"/>
</dbReference>
<dbReference type="InterPro" id="IPR002182">
    <property type="entry name" value="NB-ARC"/>
</dbReference>
<dbReference type="SUPFAM" id="SSF52540">
    <property type="entry name" value="P-loop containing nucleoside triphosphate hydrolases"/>
    <property type="match status" value="1"/>
</dbReference>
<feature type="non-terminal residue" evidence="2">
    <location>
        <position position="1"/>
    </location>
</feature>
<proteinExistence type="predicted"/>
<evidence type="ECO:0000313" key="3">
    <source>
        <dbReference type="Proteomes" id="UP001341840"/>
    </source>
</evidence>
<keyword evidence="3" id="KW-1185">Reference proteome</keyword>
<dbReference type="EMBL" id="JASCZI010211847">
    <property type="protein sequence ID" value="MED6197106.1"/>
    <property type="molecule type" value="Genomic_DNA"/>
</dbReference>
<reference evidence="2 3" key="1">
    <citation type="journal article" date="2023" name="Plants (Basel)">
        <title>Bridging the Gap: Combining Genomics and Transcriptomics Approaches to Understand Stylosanthes scabra, an Orphan Legume from the Brazilian Caatinga.</title>
        <authorList>
            <person name="Ferreira-Neto J.R.C."/>
            <person name="da Silva M.D."/>
            <person name="Binneck E."/>
            <person name="de Melo N.F."/>
            <person name="da Silva R.H."/>
            <person name="de Melo A.L.T.M."/>
            <person name="Pandolfi V."/>
            <person name="Bustamante F.O."/>
            <person name="Brasileiro-Vidal A.C."/>
            <person name="Benko-Iseppon A.M."/>
        </authorList>
    </citation>
    <scope>NUCLEOTIDE SEQUENCE [LARGE SCALE GENOMIC DNA]</scope>
    <source>
        <tissue evidence="2">Leaves</tissue>
    </source>
</reference>
<organism evidence="2 3">
    <name type="scientific">Stylosanthes scabra</name>
    <dbReference type="NCBI Taxonomy" id="79078"/>
    <lineage>
        <taxon>Eukaryota</taxon>
        <taxon>Viridiplantae</taxon>
        <taxon>Streptophyta</taxon>
        <taxon>Embryophyta</taxon>
        <taxon>Tracheophyta</taxon>
        <taxon>Spermatophyta</taxon>
        <taxon>Magnoliopsida</taxon>
        <taxon>eudicotyledons</taxon>
        <taxon>Gunneridae</taxon>
        <taxon>Pentapetalae</taxon>
        <taxon>rosids</taxon>
        <taxon>fabids</taxon>
        <taxon>Fabales</taxon>
        <taxon>Fabaceae</taxon>
        <taxon>Papilionoideae</taxon>
        <taxon>50 kb inversion clade</taxon>
        <taxon>dalbergioids sensu lato</taxon>
        <taxon>Dalbergieae</taxon>
        <taxon>Pterocarpus clade</taxon>
        <taxon>Stylosanthes</taxon>
    </lineage>
</organism>
<sequence>IRKGIETGSREIKNTCVSGCCPANCVSRYKLGKEIVLEIIPRVEGLVASARDVNMASKLPPKKVEEMPPVETVGLDLMVDKVWKCLQNKNVGVIGLFGMGGAGKTTLMTRVHNEFGKREHKFDLILWVVSLKIATLTML</sequence>